<dbReference type="AlphaFoldDB" id="A0A0W8IMG0"/>
<proteinExistence type="predicted"/>
<protein>
    <submittedName>
        <fullName evidence="2">Uncharacterized protein</fullName>
    </submittedName>
</protein>
<keyword evidence="1" id="KW-1133">Transmembrane helix</keyword>
<keyword evidence="1" id="KW-0472">Membrane</keyword>
<name>A0A0W8IMG0_KOCRO</name>
<organism evidence="2 3">
    <name type="scientific">Kocuria rosea subsp. polaris</name>
    <dbReference type="NCBI Taxonomy" id="136273"/>
    <lineage>
        <taxon>Bacteria</taxon>
        <taxon>Bacillati</taxon>
        <taxon>Actinomycetota</taxon>
        <taxon>Actinomycetes</taxon>
        <taxon>Micrococcales</taxon>
        <taxon>Micrococcaceae</taxon>
        <taxon>Kocuria</taxon>
    </lineage>
</organism>
<dbReference type="Proteomes" id="UP000053512">
    <property type="component" value="Unassembled WGS sequence"/>
</dbReference>
<reference evidence="3" key="1">
    <citation type="submission" date="2015-12" db="EMBL/GenBank/DDBJ databases">
        <authorList>
            <person name="Nair G.R."/>
            <person name="Kaur G."/>
            <person name="Mayilraj S."/>
        </authorList>
    </citation>
    <scope>NUCLEOTIDE SEQUENCE [LARGE SCALE GENOMIC DNA]</scope>
    <source>
        <strain evidence="3">CD08_4</strain>
    </source>
</reference>
<evidence type="ECO:0000256" key="1">
    <source>
        <dbReference type="SAM" id="Phobius"/>
    </source>
</evidence>
<gene>
    <name evidence="2" type="ORF">AVL61_07825</name>
</gene>
<feature type="transmembrane region" description="Helical" evidence="1">
    <location>
        <begin position="26"/>
        <end position="47"/>
    </location>
</feature>
<evidence type="ECO:0000313" key="3">
    <source>
        <dbReference type="Proteomes" id="UP000053512"/>
    </source>
</evidence>
<keyword evidence="1" id="KW-0812">Transmembrane</keyword>
<comment type="caution">
    <text evidence="2">The sequence shown here is derived from an EMBL/GenBank/DDBJ whole genome shotgun (WGS) entry which is preliminary data.</text>
</comment>
<accession>A0A0W8IMG0</accession>
<dbReference type="EMBL" id="LQBK01000006">
    <property type="protein sequence ID" value="KUG61066.1"/>
    <property type="molecule type" value="Genomic_DNA"/>
</dbReference>
<sequence>MIQVGSVVTVTGQVTFGRNAAMFESLLGFVAQLSVVLWALVLFTLIFRFIGIFMYRRGGARSALVRAVVPNETLPATATTASFDEIRQPAGASAAVAVSARMPRHAPEFATSSSGW</sequence>
<evidence type="ECO:0000313" key="2">
    <source>
        <dbReference type="EMBL" id="KUG61066.1"/>
    </source>
</evidence>